<keyword evidence="6 12" id="KW-0472">Membrane</keyword>
<dbReference type="Pfam" id="PF14570">
    <property type="entry name" value="zf-RING_4"/>
    <property type="match status" value="1"/>
</dbReference>
<dbReference type="GO" id="GO:0012505">
    <property type="term" value="C:endomembrane system"/>
    <property type="evidence" value="ECO:0007669"/>
    <property type="project" value="UniProtKB-SubCell"/>
</dbReference>
<feature type="transmembrane region" description="Helical" evidence="12">
    <location>
        <begin position="260"/>
        <end position="281"/>
    </location>
</feature>
<keyword evidence="5 12" id="KW-1133">Transmembrane helix</keyword>
<dbReference type="Proteomes" id="UP001151287">
    <property type="component" value="Unassembled WGS sequence"/>
</dbReference>
<evidence type="ECO:0000256" key="3">
    <source>
        <dbReference type="ARBA" id="ARBA00022679"/>
    </source>
</evidence>
<feature type="transmembrane region" description="Helical" evidence="12">
    <location>
        <begin position="1015"/>
        <end position="1039"/>
    </location>
</feature>
<evidence type="ECO:0000256" key="2">
    <source>
        <dbReference type="ARBA" id="ARBA00022676"/>
    </source>
</evidence>
<dbReference type="GO" id="GO:0071555">
    <property type="term" value="P:cell wall organization"/>
    <property type="evidence" value="ECO:0007669"/>
    <property type="project" value="UniProtKB-KW"/>
</dbReference>
<evidence type="ECO:0000313" key="14">
    <source>
        <dbReference type="Proteomes" id="UP001151287"/>
    </source>
</evidence>
<feature type="transmembrane region" description="Helical" evidence="12">
    <location>
        <begin position="1078"/>
        <end position="1098"/>
    </location>
</feature>
<name>A0A9Q0CKT9_9POAL</name>
<feature type="transmembrane region" description="Helical" evidence="12">
    <location>
        <begin position="960"/>
        <end position="982"/>
    </location>
</feature>
<evidence type="ECO:0000256" key="7">
    <source>
        <dbReference type="ARBA" id="ARBA00023316"/>
    </source>
</evidence>
<sequence length="1115" mass="125809">MESPIDGRSMRSNQTCYVARLDLSSKRFIQVEDFSPAPTPDAHYMSITLNEPVSFDDQQRLNGELLANTMITGGFGKATVAHGLPRKVEERPKMTVDQCYMPDCNNTLPLEPCECGFKICNSCFKEANGPRGGGACPGCSTQYELNTADEVLEQMSIWSARREVPLNESIRRPTTIHAFEVSTEFDSESLYSRGGSTRNYGIGNASVWSERISARERPRGSGASPTDTDGTSETGEVRISVKSNRPLTRKLQVDATVLSAYRLIVLVRIAVVVIFLMWRVVHVNSEAVWLWGISVVCEIWFSITWLLDQLPKLSPINRAGDLSVLKEKYETKSQRNPTGRSKLPGIDVFVSTADPKKEPPLIVANSILSVLAADYPSEKLTCYLSDDAGSLLTYEAMAETANFATLWVPFCRKHNIEPRNPESYFNLKRDPFKDKLRRDFVVDRRQVKREYDEFKVRVNGLSTAIKKRSKRLNALTDQINIERRLDLGENEVEIQIKKSKATWMADGTQWAGTWIKPMKEHARNDHAGIIQVMIRPPSNNTQKGTRDGIYYGVQINFSEVDVRLPMLVYLSREMRPVIDHNKKAGAMNALLRSSAIMSNGTFVLDLDCAHYVYNSKALREAVCFTMDRRGDRIAFVQFPHRLEGVDPSDRYNNHNKVFFDVNMRGLDGIQGPLCVGSGCIFRRIALYGFDPPRYKKNRFCCNFCLPRRRIVQNQVTESQHLLGHSGEFPNSAAWRRMFGTSFSFCDSVRKTELNCKSLSDEQSSNNRGESSLITIPYEPLTTVKVAEAMDVISCLYEENTDWGRGVGWVYGKIGQDHITGYKMHKRGWRSVYHMTKPNAFQGTGPLNLTDKLHQLLQWAIGSVEIFFSRNNALFAGPRLSFLQRIAYINASIYPFTSIFLVLYCIVPALSLFTNKFIIESINLTFVVYLLVLGLTLSAVGALEIKWSGIGTDEWWRNEQLWMIAGTSSHFAAVFQGLLRVFFGIEMRNKLTHQQNPNDDEDDEFYEFYIIKWTPLMIIPITIIVVNASAIAVGISHGIYDEHPSWGKILGGVALSCWVLVHFYPFIKGLLGKRGKTPAIVFIWAGLLSVTLALLFVAINPPAGKKWQIGGSFSFP</sequence>
<evidence type="ECO:0000256" key="6">
    <source>
        <dbReference type="ARBA" id="ARBA00023136"/>
    </source>
</evidence>
<evidence type="ECO:0000256" key="1">
    <source>
        <dbReference type="ARBA" id="ARBA00004127"/>
    </source>
</evidence>
<keyword evidence="2" id="KW-0328">Glycosyltransferase</keyword>
<feature type="transmembrane region" description="Helical" evidence="12">
    <location>
        <begin position="925"/>
        <end position="948"/>
    </location>
</feature>
<feature type="binding site" evidence="9">
    <location>
        <position position="357"/>
    </location>
    <ligand>
        <name>UDP-alpha-D-glucose</name>
        <dbReference type="ChEBI" id="CHEBI:58885"/>
    </ligand>
</feature>
<organism evidence="13 14">
    <name type="scientific">Rhynchospora breviuscula</name>
    <dbReference type="NCBI Taxonomy" id="2022672"/>
    <lineage>
        <taxon>Eukaryota</taxon>
        <taxon>Viridiplantae</taxon>
        <taxon>Streptophyta</taxon>
        <taxon>Embryophyta</taxon>
        <taxon>Tracheophyta</taxon>
        <taxon>Spermatophyta</taxon>
        <taxon>Magnoliopsida</taxon>
        <taxon>Liliopsida</taxon>
        <taxon>Poales</taxon>
        <taxon>Cyperaceae</taxon>
        <taxon>Cyperoideae</taxon>
        <taxon>Rhynchosporeae</taxon>
        <taxon>Rhynchospora</taxon>
    </lineage>
</organism>
<dbReference type="GO" id="GO:0016760">
    <property type="term" value="F:cellulose synthase (UDP-forming) activity"/>
    <property type="evidence" value="ECO:0007669"/>
    <property type="project" value="InterPro"/>
</dbReference>
<comment type="subcellular location">
    <subcellularLocation>
        <location evidence="1">Endomembrane system</location>
        <topology evidence="1">Multi-pass membrane protein</topology>
    </subcellularLocation>
</comment>
<reference evidence="13" key="1">
    <citation type="journal article" date="2022" name="Cell">
        <title>Repeat-based holocentromeres influence genome architecture and karyotype evolution.</title>
        <authorList>
            <person name="Hofstatter P.G."/>
            <person name="Thangavel G."/>
            <person name="Lux T."/>
            <person name="Neumann P."/>
            <person name="Vondrak T."/>
            <person name="Novak P."/>
            <person name="Zhang M."/>
            <person name="Costa L."/>
            <person name="Castellani M."/>
            <person name="Scott A."/>
            <person name="Toegelov H."/>
            <person name="Fuchs J."/>
            <person name="Mata-Sucre Y."/>
            <person name="Dias Y."/>
            <person name="Vanzela A.L.L."/>
            <person name="Huettel B."/>
            <person name="Almeida C.C.S."/>
            <person name="Simkova H."/>
            <person name="Souza G."/>
            <person name="Pedrosa-Harand A."/>
            <person name="Macas J."/>
            <person name="Mayer K.F.X."/>
            <person name="Houben A."/>
            <person name="Marques A."/>
        </authorList>
    </citation>
    <scope>NUCLEOTIDE SEQUENCE</scope>
    <source>
        <strain evidence="13">RhyBre1mFocal</strain>
    </source>
</reference>
<evidence type="ECO:0000256" key="10">
    <source>
        <dbReference type="PIRSR" id="PIRSR605150-3"/>
    </source>
</evidence>
<protein>
    <submittedName>
        <fullName evidence="13">Uncharacterized protein</fullName>
    </submittedName>
</protein>
<dbReference type="EMBL" id="JAMQYH010000003">
    <property type="protein sequence ID" value="KAJ1695284.1"/>
    <property type="molecule type" value="Genomic_DNA"/>
</dbReference>
<dbReference type="InterPro" id="IPR029044">
    <property type="entry name" value="Nucleotide-diphossugar_trans"/>
</dbReference>
<dbReference type="OrthoDB" id="598752at2759"/>
<proteinExistence type="predicted"/>
<evidence type="ECO:0000256" key="8">
    <source>
        <dbReference type="PIRSR" id="PIRSR605150-1"/>
    </source>
</evidence>
<feature type="binding site" evidence="10">
    <location>
        <position position="583"/>
    </location>
    <ligand>
        <name>Mn(2+)</name>
        <dbReference type="ChEBI" id="CHEBI:29035"/>
    </ligand>
</feature>
<accession>A0A9Q0CKT9</accession>
<keyword evidence="4 12" id="KW-0812">Transmembrane</keyword>
<feature type="binding site" evidence="9">
    <location>
        <position position="358"/>
    </location>
    <ligand>
        <name>UDP-alpha-D-glucose</name>
        <dbReference type="ChEBI" id="CHEBI:58885"/>
    </ligand>
</feature>
<evidence type="ECO:0000256" key="4">
    <source>
        <dbReference type="ARBA" id="ARBA00022692"/>
    </source>
</evidence>
<feature type="binding site" evidence="9">
    <location>
        <position position="351"/>
    </location>
    <ligand>
        <name>UDP-alpha-D-glucose</name>
        <dbReference type="ChEBI" id="CHEBI:58885"/>
    </ligand>
</feature>
<dbReference type="AlphaFoldDB" id="A0A9Q0CKT9"/>
<keyword evidence="3" id="KW-0808">Transferase</keyword>
<dbReference type="PANTHER" id="PTHR13301">
    <property type="entry name" value="X-BOX TRANSCRIPTION FACTOR-RELATED"/>
    <property type="match status" value="1"/>
</dbReference>
<dbReference type="GO" id="GO:0016020">
    <property type="term" value="C:membrane"/>
    <property type="evidence" value="ECO:0007669"/>
    <property type="project" value="InterPro"/>
</dbReference>
<evidence type="ECO:0000256" key="11">
    <source>
        <dbReference type="SAM" id="MobiDB-lite"/>
    </source>
</evidence>
<dbReference type="Gene3D" id="3.90.550.10">
    <property type="entry name" value="Spore Coat Polysaccharide Biosynthesis Protein SpsA, Chain A"/>
    <property type="match status" value="1"/>
</dbReference>
<comment type="caution">
    <text evidence="13">The sequence shown here is derived from an EMBL/GenBank/DDBJ whole genome shotgun (WGS) entry which is preliminary data.</text>
</comment>
<dbReference type="GO" id="GO:0071669">
    <property type="term" value="P:plant-type cell wall organization or biogenesis"/>
    <property type="evidence" value="ECO:0007669"/>
    <property type="project" value="UniProtKB-ARBA"/>
</dbReference>
<feature type="active site" evidence="8">
    <location>
        <position position="816"/>
    </location>
</feature>
<feature type="transmembrane region" description="Helical" evidence="12">
    <location>
        <begin position="288"/>
        <end position="307"/>
    </location>
</feature>
<keyword evidence="7" id="KW-0961">Cell wall biogenesis/degradation</keyword>
<evidence type="ECO:0000256" key="9">
    <source>
        <dbReference type="PIRSR" id="PIRSR605150-2"/>
    </source>
</evidence>
<evidence type="ECO:0000256" key="12">
    <source>
        <dbReference type="SAM" id="Phobius"/>
    </source>
</evidence>
<feature type="region of interest" description="Disordered" evidence="11">
    <location>
        <begin position="214"/>
        <end position="239"/>
    </location>
</feature>
<feature type="transmembrane region" description="Helical" evidence="12">
    <location>
        <begin position="892"/>
        <end position="913"/>
    </location>
</feature>
<feature type="binding site" evidence="9">
    <location>
        <position position="387"/>
    </location>
    <ligand>
        <name>UDP-alpha-D-glucose</name>
        <dbReference type="ChEBI" id="CHEBI:58885"/>
    </ligand>
</feature>
<gene>
    <name evidence="13" type="ORF">LUZ63_011982</name>
</gene>
<evidence type="ECO:0000313" key="13">
    <source>
        <dbReference type="EMBL" id="KAJ1695284.1"/>
    </source>
</evidence>
<dbReference type="GO" id="GO:0030244">
    <property type="term" value="P:cellulose biosynthetic process"/>
    <property type="evidence" value="ECO:0007669"/>
    <property type="project" value="InterPro"/>
</dbReference>
<keyword evidence="14" id="KW-1185">Reference proteome</keyword>
<feature type="binding site" evidence="10">
    <location>
        <position position="607"/>
    </location>
    <ligand>
        <name>Mn(2+)</name>
        <dbReference type="ChEBI" id="CHEBI:29035"/>
    </ligand>
</feature>
<evidence type="ECO:0000256" key="5">
    <source>
        <dbReference type="ARBA" id="ARBA00022989"/>
    </source>
</evidence>
<feature type="binding site" evidence="9">
    <location>
        <position position="582"/>
    </location>
    <ligand>
        <name>UDP-alpha-D-glucose</name>
        <dbReference type="ChEBI" id="CHEBI:58885"/>
    </ligand>
</feature>
<feature type="active site" evidence="8">
    <location>
        <position position="387"/>
    </location>
</feature>
<feature type="transmembrane region" description="Helical" evidence="12">
    <location>
        <begin position="1045"/>
        <end position="1066"/>
    </location>
</feature>
<feature type="compositionally biased region" description="Polar residues" evidence="11">
    <location>
        <begin position="223"/>
        <end position="234"/>
    </location>
</feature>
<dbReference type="InterPro" id="IPR005150">
    <property type="entry name" value="Cellulose_synth"/>
</dbReference>
<dbReference type="Pfam" id="PF03552">
    <property type="entry name" value="Cellulose_synt"/>
    <property type="match status" value="1"/>
</dbReference>